<keyword evidence="1" id="KW-0723">Serine/threonine-protein kinase</keyword>
<dbReference type="Proteomes" id="UP001164539">
    <property type="component" value="Chromosome 11"/>
</dbReference>
<accession>A0ACC1X4S9</accession>
<dbReference type="EMBL" id="CM051404">
    <property type="protein sequence ID" value="KAJ4706461.1"/>
    <property type="molecule type" value="Genomic_DNA"/>
</dbReference>
<organism evidence="1 2">
    <name type="scientific">Melia azedarach</name>
    <name type="common">Chinaberry tree</name>
    <dbReference type="NCBI Taxonomy" id="155640"/>
    <lineage>
        <taxon>Eukaryota</taxon>
        <taxon>Viridiplantae</taxon>
        <taxon>Streptophyta</taxon>
        <taxon>Embryophyta</taxon>
        <taxon>Tracheophyta</taxon>
        <taxon>Spermatophyta</taxon>
        <taxon>Magnoliopsida</taxon>
        <taxon>eudicotyledons</taxon>
        <taxon>Gunneridae</taxon>
        <taxon>Pentapetalae</taxon>
        <taxon>rosids</taxon>
        <taxon>malvids</taxon>
        <taxon>Sapindales</taxon>
        <taxon>Meliaceae</taxon>
        <taxon>Melia</taxon>
    </lineage>
</organism>
<comment type="caution">
    <text evidence="1">The sequence shown here is derived from an EMBL/GenBank/DDBJ whole genome shotgun (WGS) entry which is preliminary data.</text>
</comment>
<evidence type="ECO:0000313" key="2">
    <source>
        <dbReference type="Proteomes" id="UP001164539"/>
    </source>
</evidence>
<keyword evidence="1" id="KW-0808">Transferase</keyword>
<keyword evidence="1" id="KW-0418">Kinase</keyword>
<evidence type="ECO:0000313" key="1">
    <source>
        <dbReference type="EMBL" id="KAJ4706461.1"/>
    </source>
</evidence>
<proteinExistence type="predicted"/>
<keyword evidence="2" id="KW-1185">Reference proteome</keyword>
<reference evidence="1 2" key="1">
    <citation type="journal article" date="2023" name="Science">
        <title>Complex scaffold remodeling in plant triterpene biosynthesis.</title>
        <authorList>
            <person name="De La Pena R."/>
            <person name="Hodgson H."/>
            <person name="Liu J.C."/>
            <person name="Stephenson M.J."/>
            <person name="Martin A.C."/>
            <person name="Owen C."/>
            <person name="Harkess A."/>
            <person name="Leebens-Mack J."/>
            <person name="Jimenez L.E."/>
            <person name="Osbourn A."/>
            <person name="Sattely E.S."/>
        </authorList>
    </citation>
    <scope>NUCLEOTIDE SEQUENCE [LARGE SCALE GENOMIC DNA]</scope>
    <source>
        <strain evidence="2">cv. JPN11</strain>
        <tissue evidence="1">Leaf</tissue>
    </source>
</reference>
<gene>
    <name evidence="1" type="ORF">OWV82_020103</name>
</gene>
<name>A0ACC1X4S9_MELAZ</name>
<protein>
    <submittedName>
        <fullName evidence="1">Serine/threonine protein kinase</fullName>
    </submittedName>
</protein>
<sequence>METENGDSKSKLEDYEVIEQIGRGAFGAAFLVQHKIERKKYVLKKIRLAKQTEKFKRTAHQEMDLISKLNNPYIVEYKDAWVDKGNCVCIVTGYCEGGDMAEMIKKARGTFFPEEKICKWLTQLLLAVDYLHSNRVLHRDLKCSNIFLTKENDIRLGDFGLAKLLNTEDLASSVVGTPNYMCPELLADIPYGYKSDIWSLGCCMFEIAAHQPAFRAPDMAGLINKINRSSISPLPIVYSSTIKQIIKSMLRKNPEHRPTASDLLRHQHLQPYLLRCRNPSSVYLPIKPTNNLKEKTRKSPSSKHNSGKDKGEKDAAKDAATPNRLENAHPFAKNIAEQLNNLPLDDKPSSSTSTEDNLETKKVDPTSYNLEVSSSVNGSKERSTETETSVPSGDKQAHLNGITQKEKSTDAEVTADRPPNSQHDIQEEPADAHIRHSQEIDAETVRTKDQEPISNRQVEEAEIEGESTAPVDCRKLTMSSVGCDDNNESPDDKSSSSAIYEPVVAPQSCSPKVKGCNGHIGDAHVDHLSSASKDAVQTKPDNTSCSMQTEKDDSHVINLAPSDISLLSTLTGLGGDEIRAEWENPGQQRADALESLLELCARLLKQDKLEELAGVLRPFGEEVVSSRETAIWLTKSLMAAQKFNGGT</sequence>